<protein>
    <submittedName>
        <fullName evidence="1">Uncharacterized protein</fullName>
    </submittedName>
</protein>
<name>A0A194UXC9_CYTMA</name>
<sequence>MSSDNEPGDHAWGLDIIHDASSHDPSIDVIAVYGPGANDQEEDILLEGLHRQLDARIMLFGSAIKDGTDFLSPESLTHIAGLLLRKLPPERPLEGYTEALVMAESDAIYYSISQECNQVEYLIEASGISGIRQYTSPSSKVYWLGGFAPGLSTYLVPAAIFNEEHCYSTPATLDLA</sequence>
<dbReference type="EMBL" id="KN714688">
    <property type="protein sequence ID" value="KUI56355.1"/>
    <property type="molecule type" value="Genomic_DNA"/>
</dbReference>
<keyword evidence="2" id="KW-1185">Reference proteome</keyword>
<proteinExistence type="predicted"/>
<reference evidence="2" key="1">
    <citation type="submission" date="2014-12" db="EMBL/GenBank/DDBJ databases">
        <title>Genome Sequence of Valsa Canker Pathogens Uncovers a Specific Adaption of Colonization on Woody Bark.</title>
        <authorList>
            <person name="Yin Z."/>
            <person name="Liu H."/>
            <person name="Gao X."/>
            <person name="Li Z."/>
            <person name="Song N."/>
            <person name="Ke X."/>
            <person name="Dai Q."/>
            <person name="Wu Y."/>
            <person name="Sun Y."/>
            <person name="Xu J.-R."/>
            <person name="Kang Z.K."/>
            <person name="Wang L."/>
            <person name="Huang L."/>
        </authorList>
    </citation>
    <scope>NUCLEOTIDE SEQUENCE [LARGE SCALE GENOMIC DNA]</scope>
    <source>
        <strain evidence="2">SXYL134</strain>
    </source>
</reference>
<dbReference type="Proteomes" id="UP000078576">
    <property type="component" value="Unassembled WGS sequence"/>
</dbReference>
<evidence type="ECO:0000313" key="2">
    <source>
        <dbReference type="Proteomes" id="UP000078576"/>
    </source>
</evidence>
<evidence type="ECO:0000313" key="1">
    <source>
        <dbReference type="EMBL" id="KUI56355.1"/>
    </source>
</evidence>
<accession>A0A194UXC9</accession>
<dbReference type="AlphaFoldDB" id="A0A194UXC9"/>
<gene>
    <name evidence="1" type="ORF">VP1G_03735</name>
</gene>
<organism evidence="1 2">
    <name type="scientific">Cytospora mali</name>
    <name type="common">Apple Valsa canker fungus</name>
    <name type="synonym">Valsa mali</name>
    <dbReference type="NCBI Taxonomy" id="578113"/>
    <lineage>
        <taxon>Eukaryota</taxon>
        <taxon>Fungi</taxon>
        <taxon>Dikarya</taxon>
        <taxon>Ascomycota</taxon>
        <taxon>Pezizomycotina</taxon>
        <taxon>Sordariomycetes</taxon>
        <taxon>Sordariomycetidae</taxon>
        <taxon>Diaporthales</taxon>
        <taxon>Cytosporaceae</taxon>
        <taxon>Cytospora</taxon>
    </lineage>
</organism>